<evidence type="ECO:0000313" key="6">
    <source>
        <dbReference type="EMBL" id="MBC5995053.1"/>
    </source>
</evidence>
<evidence type="ECO:0000259" key="5">
    <source>
        <dbReference type="PROSITE" id="PS50893"/>
    </source>
</evidence>
<dbReference type="RefSeq" id="WP_187069085.1">
    <property type="nucleotide sequence ID" value="NZ_JACRVF010000008.1"/>
</dbReference>
<evidence type="ECO:0000313" key="7">
    <source>
        <dbReference type="Proteomes" id="UP000603640"/>
    </source>
</evidence>
<dbReference type="InterPro" id="IPR003439">
    <property type="entry name" value="ABC_transporter-like_ATP-bd"/>
</dbReference>
<dbReference type="Proteomes" id="UP000603640">
    <property type="component" value="Unassembled WGS sequence"/>
</dbReference>
<evidence type="ECO:0000256" key="4">
    <source>
        <dbReference type="ARBA" id="ARBA00022840"/>
    </source>
</evidence>
<dbReference type="Gene3D" id="3.40.50.300">
    <property type="entry name" value="P-loop containing nucleotide triphosphate hydrolases"/>
    <property type="match status" value="1"/>
</dbReference>
<dbReference type="InterPro" id="IPR027417">
    <property type="entry name" value="P-loop_NTPase"/>
</dbReference>
<organism evidence="6 7">
    <name type="scientific">Pontibacter cellulosilyticus</name>
    <dbReference type="NCBI Taxonomy" id="1720253"/>
    <lineage>
        <taxon>Bacteria</taxon>
        <taxon>Pseudomonadati</taxon>
        <taxon>Bacteroidota</taxon>
        <taxon>Cytophagia</taxon>
        <taxon>Cytophagales</taxon>
        <taxon>Hymenobacteraceae</taxon>
        <taxon>Pontibacter</taxon>
    </lineage>
</organism>
<dbReference type="InterPro" id="IPR003593">
    <property type="entry name" value="AAA+_ATPase"/>
</dbReference>
<evidence type="ECO:0000256" key="2">
    <source>
        <dbReference type="ARBA" id="ARBA00022448"/>
    </source>
</evidence>
<feature type="domain" description="ABC transporter" evidence="5">
    <location>
        <begin position="5"/>
        <end position="228"/>
    </location>
</feature>
<dbReference type="SMART" id="SM00382">
    <property type="entry name" value="AAA"/>
    <property type="match status" value="1"/>
</dbReference>
<dbReference type="GO" id="GO:0005524">
    <property type="term" value="F:ATP binding"/>
    <property type="evidence" value="ECO:0007669"/>
    <property type="project" value="UniProtKB-KW"/>
</dbReference>
<dbReference type="PANTHER" id="PTHR43335:SF2">
    <property type="entry name" value="ABC TRANSPORTER, ATP-BINDING PROTEIN"/>
    <property type="match status" value="1"/>
</dbReference>
<protein>
    <submittedName>
        <fullName evidence="6">ATP-binding cassette domain-containing protein</fullName>
    </submittedName>
</protein>
<keyword evidence="4 6" id="KW-0067">ATP-binding</keyword>
<name>A0A923N915_9BACT</name>
<keyword evidence="3" id="KW-0547">Nucleotide-binding</keyword>
<dbReference type="PROSITE" id="PS50893">
    <property type="entry name" value="ABC_TRANSPORTER_2"/>
    <property type="match status" value="1"/>
</dbReference>
<dbReference type="EMBL" id="JACRVF010000008">
    <property type="protein sequence ID" value="MBC5995053.1"/>
    <property type="molecule type" value="Genomic_DNA"/>
</dbReference>
<comment type="caution">
    <text evidence="6">The sequence shown here is derived from an EMBL/GenBank/DDBJ whole genome shotgun (WGS) entry which is preliminary data.</text>
</comment>
<accession>A0A923N915</accession>
<dbReference type="InterPro" id="IPR017871">
    <property type="entry name" value="ABC_transporter-like_CS"/>
</dbReference>
<dbReference type="GO" id="GO:0016887">
    <property type="term" value="F:ATP hydrolysis activity"/>
    <property type="evidence" value="ECO:0007669"/>
    <property type="project" value="InterPro"/>
</dbReference>
<reference evidence="6" key="1">
    <citation type="submission" date="2020-08" db="EMBL/GenBank/DDBJ databases">
        <title>Pontibacter sp. SD6 16S ribosomal RNA gene Genome sequencing and assembly.</title>
        <authorList>
            <person name="Kang M."/>
        </authorList>
    </citation>
    <scope>NUCLEOTIDE SEQUENCE</scope>
    <source>
        <strain evidence="6">SD6</strain>
    </source>
</reference>
<dbReference type="SUPFAM" id="SSF52540">
    <property type="entry name" value="P-loop containing nucleoside triphosphate hydrolases"/>
    <property type="match status" value="1"/>
</dbReference>
<proteinExistence type="inferred from homology"/>
<evidence type="ECO:0000256" key="3">
    <source>
        <dbReference type="ARBA" id="ARBA00022741"/>
    </source>
</evidence>
<dbReference type="PROSITE" id="PS00211">
    <property type="entry name" value="ABC_TRANSPORTER_1"/>
    <property type="match status" value="1"/>
</dbReference>
<gene>
    <name evidence="6" type="ORF">H8S84_19560</name>
</gene>
<keyword evidence="7" id="KW-1185">Reference proteome</keyword>
<keyword evidence="2" id="KW-0813">Transport</keyword>
<dbReference type="Pfam" id="PF00005">
    <property type="entry name" value="ABC_tran"/>
    <property type="match status" value="1"/>
</dbReference>
<dbReference type="PANTHER" id="PTHR43335">
    <property type="entry name" value="ABC TRANSPORTER, ATP-BINDING PROTEIN"/>
    <property type="match status" value="1"/>
</dbReference>
<sequence>MTEVLNIDNLSKHYGSILAVDRLSLQVAPGSIYGILGPNGSGKTTTLGMVLDVVRPSSGTYTWFGQHTGKEIKRRIGALLETPNFYPYLTARKNLQIVADIKGANSKSILQMLNMVGLEQRKHTTFKGFSLGMKQRLAVAAAMLNNPEVLVLDEPTNGLDPEGIAEVRELILKIAAEGKTIILASHLLDEVEKVCTHVAVLQRGQLRADGRVDNILSARDQFVISADDIPGLVTVLQAIPFVESFQPERDTVHVTLQEGYDGRELNRAMFEAGITLSQLTLHRKSLEAQFLEIVKNRTP</sequence>
<dbReference type="AlphaFoldDB" id="A0A923N915"/>
<comment type="similarity">
    <text evidence="1">Belongs to the ABC transporter superfamily.</text>
</comment>
<evidence type="ECO:0000256" key="1">
    <source>
        <dbReference type="ARBA" id="ARBA00005417"/>
    </source>
</evidence>